<evidence type="ECO:0000256" key="3">
    <source>
        <dbReference type="ARBA" id="ARBA00012824"/>
    </source>
</evidence>
<name>A0ABM5WXV6_9BACL</name>
<sequence length="463" mass="52213">MNSESSSSTQQSADSQYEGYRFYTETIEVTRMSALAFFEAGGSDHSGKRLYWQNREKTFTLVGIGHAHVLSTNKANGRFEEIKKDWQNLCRQIVNEEHSVQPVLFGGFSFDPLNNKASEWKRFPQAYFAVPTFQLVLKGEQAFISIHLITQKQESFAEFEAMRKERDKLIHAAQVSEVDKYDKPQTTGRIELKKQAYLDSIKQVTDIIKAKEVEKVVIARTMKLEFEDVFTPTSALYQVSNEQPESFLFGLEAEDQFFFGATPERLVKVENHKALSTCLAGSTPRGKTIEKDTELGEILLKDSKNRAEHQYVVNMISEVFRANCSRTIVPKLPKLMKIRDIQHLYTPVEGDLNPGATLFDLVQVLHPTPALGGEPKLLALEMIRNYEAMNRGYYAAPVGWIDAKGDGEFAVAIRSALLDGKEAYLYAGGGIVADSTPESEYDETWVKFRPMLRALGGQLSDES</sequence>
<dbReference type="NCBIfam" id="TIGR00543">
    <property type="entry name" value="isochor_syn"/>
    <property type="match status" value="1"/>
</dbReference>
<dbReference type="SUPFAM" id="SSF56322">
    <property type="entry name" value="ADC synthase"/>
    <property type="match status" value="1"/>
</dbReference>
<evidence type="ECO:0000259" key="6">
    <source>
        <dbReference type="Pfam" id="PF00425"/>
    </source>
</evidence>
<dbReference type="PANTHER" id="PTHR42839:SF1">
    <property type="entry name" value="ISOCHORISMATE SYNTHASE MENF"/>
    <property type="match status" value="1"/>
</dbReference>
<dbReference type="Gene3D" id="3.60.120.10">
    <property type="entry name" value="Anthranilate synthase"/>
    <property type="match status" value="1"/>
</dbReference>
<organism evidence="7 8">
    <name type="scientific">Planococcus kocurii</name>
    <dbReference type="NCBI Taxonomy" id="1374"/>
    <lineage>
        <taxon>Bacteria</taxon>
        <taxon>Bacillati</taxon>
        <taxon>Bacillota</taxon>
        <taxon>Bacilli</taxon>
        <taxon>Bacillales</taxon>
        <taxon>Caryophanaceae</taxon>
        <taxon>Planococcus</taxon>
    </lineage>
</organism>
<dbReference type="RefSeq" id="WP_058385831.1">
    <property type="nucleotide sequence ID" value="NZ_CP013661.2"/>
</dbReference>
<accession>A0ABM5WXV6</accession>
<evidence type="ECO:0000256" key="1">
    <source>
        <dbReference type="ARBA" id="ARBA00000799"/>
    </source>
</evidence>
<dbReference type="PANTHER" id="PTHR42839">
    <property type="entry name" value="ISOCHORISMATE SYNTHASE ENTC"/>
    <property type="match status" value="1"/>
</dbReference>
<dbReference type="EC" id="5.4.4.2" evidence="3"/>
<gene>
    <name evidence="7" type="ORF">AUO94_11110</name>
</gene>
<dbReference type="EMBL" id="CP013661">
    <property type="protein sequence ID" value="ALS79178.1"/>
    <property type="molecule type" value="Genomic_DNA"/>
</dbReference>
<evidence type="ECO:0000256" key="4">
    <source>
        <dbReference type="ARBA" id="ARBA00023235"/>
    </source>
</evidence>
<keyword evidence="4" id="KW-0413">Isomerase</keyword>
<protein>
    <recommendedName>
        <fullName evidence="3">isochorismate synthase</fullName>
        <ecNumber evidence="3">5.4.4.2</ecNumber>
    </recommendedName>
    <alternativeName>
        <fullName evidence="5">Isochorismate mutase</fullName>
    </alternativeName>
</protein>
<dbReference type="PRINTS" id="PR00095">
    <property type="entry name" value="ANTSNTHASEI"/>
</dbReference>
<keyword evidence="8" id="KW-1185">Reference proteome</keyword>
<dbReference type="InterPro" id="IPR004561">
    <property type="entry name" value="IsoChor_synthase"/>
</dbReference>
<dbReference type="Pfam" id="PF00425">
    <property type="entry name" value="Chorismate_bind"/>
    <property type="match status" value="1"/>
</dbReference>
<reference evidence="7" key="1">
    <citation type="submission" date="2016-01" db="EMBL/GenBank/DDBJ databases">
        <title>Complete genome of Planococcus kocurri type strain.</title>
        <authorList>
            <person name="See-Too W.S."/>
        </authorList>
    </citation>
    <scope>NUCLEOTIDE SEQUENCE [LARGE SCALE GENOMIC DNA]</scope>
    <source>
        <strain evidence="7">ATCC 43650</strain>
    </source>
</reference>
<comment type="catalytic activity">
    <reaction evidence="1">
        <text>chorismate = isochorismate</text>
        <dbReference type="Rhea" id="RHEA:18985"/>
        <dbReference type="ChEBI" id="CHEBI:29748"/>
        <dbReference type="ChEBI" id="CHEBI:29780"/>
        <dbReference type="EC" id="5.4.4.2"/>
    </reaction>
</comment>
<proteinExistence type="inferred from homology"/>
<feature type="domain" description="Chorismate-utilising enzyme C-terminal" evidence="6">
    <location>
        <begin position="194"/>
        <end position="447"/>
    </location>
</feature>
<comment type="similarity">
    <text evidence="2">Belongs to the isochorismate synthase family.</text>
</comment>
<dbReference type="Proteomes" id="UP000065533">
    <property type="component" value="Chromosome"/>
</dbReference>
<dbReference type="InterPro" id="IPR005801">
    <property type="entry name" value="ADC_synthase"/>
</dbReference>
<dbReference type="InterPro" id="IPR015890">
    <property type="entry name" value="Chorismate_C"/>
</dbReference>
<evidence type="ECO:0000313" key="7">
    <source>
        <dbReference type="EMBL" id="ALS79178.1"/>
    </source>
</evidence>
<evidence type="ECO:0000256" key="2">
    <source>
        <dbReference type="ARBA" id="ARBA00005297"/>
    </source>
</evidence>
<evidence type="ECO:0000256" key="5">
    <source>
        <dbReference type="ARBA" id="ARBA00041564"/>
    </source>
</evidence>
<evidence type="ECO:0000313" key="8">
    <source>
        <dbReference type="Proteomes" id="UP000065533"/>
    </source>
</evidence>
<dbReference type="InterPro" id="IPR019999">
    <property type="entry name" value="Anth_synth_I-like"/>
</dbReference>